<name>A0A364XXC2_9BACT</name>
<comment type="caution">
    <text evidence="1">The sequence shown here is derived from an EMBL/GenBank/DDBJ whole genome shotgun (WGS) entry which is preliminary data.</text>
</comment>
<dbReference type="EMBL" id="QMFY01000014">
    <property type="protein sequence ID" value="RAV98864.1"/>
    <property type="molecule type" value="Genomic_DNA"/>
</dbReference>
<evidence type="ECO:0000313" key="2">
    <source>
        <dbReference type="Proteomes" id="UP000251889"/>
    </source>
</evidence>
<dbReference type="Proteomes" id="UP000251889">
    <property type="component" value="Unassembled WGS sequence"/>
</dbReference>
<gene>
    <name evidence="1" type="ORF">DQQ10_21410</name>
</gene>
<organism evidence="1 2">
    <name type="scientific">Pseudochryseolinea flava</name>
    <dbReference type="NCBI Taxonomy" id="2059302"/>
    <lineage>
        <taxon>Bacteria</taxon>
        <taxon>Pseudomonadati</taxon>
        <taxon>Bacteroidota</taxon>
        <taxon>Cytophagia</taxon>
        <taxon>Cytophagales</taxon>
        <taxon>Fulvivirgaceae</taxon>
        <taxon>Pseudochryseolinea</taxon>
    </lineage>
</organism>
<dbReference type="Gene3D" id="2.180.10.10">
    <property type="entry name" value="RHS repeat-associated core"/>
    <property type="match status" value="1"/>
</dbReference>
<sequence>MKNLLTIPLVLVISMTISSCNNDDHRIERLCPLTGFSLHYANEFSTRYENIIQDGEIITTNIYTKHGVLESLYVTSDISYDQKGRITLISSKKTTGEPFDSYSLEFEYEEGKLNRQILAGSESNITFEYDNAGQVTQLTYLNDLAGTDTLSYIVNIFDHHGNVIAQEHFIPMEGSKYLVKDVTFQYGYDDHVNPLKGIHLYYEIDPIAFFSSNNVLWKKEISSRGETTSTTFSTYEYGVSGAPINKVTLGDGNKVEMKFNYECP</sequence>
<dbReference type="OrthoDB" id="943765at2"/>
<dbReference type="AlphaFoldDB" id="A0A364XXC2"/>
<dbReference type="RefSeq" id="WP_112748973.1">
    <property type="nucleotide sequence ID" value="NZ_QMFY01000014.1"/>
</dbReference>
<accession>A0A364XXC2</accession>
<proteinExistence type="predicted"/>
<keyword evidence="2" id="KW-1185">Reference proteome</keyword>
<dbReference type="PROSITE" id="PS51257">
    <property type="entry name" value="PROKAR_LIPOPROTEIN"/>
    <property type="match status" value="1"/>
</dbReference>
<evidence type="ECO:0008006" key="3">
    <source>
        <dbReference type="Google" id="ProtNLM"/>
    </source>
</evidence>
<reference evidence="1 2" key="1">
    <citation type="submission" date="2018-06" db="EMBL/GenBank/DDBJ databases">
        <title>Chryseolinea flavus sp. nov., a member of the phylum Bacteroidetes isolated from soil.</title>
        <authorList>
            <person name="Li Y."/>
            <person name="Wang J."/>
        </authorList>
    </citation>
    <scope>NUCLEOTIDE SEQUENCE [LARGE SCALE GENOMIC DNA]</scope>
    <source>
        <strain evidence="1 2">SDU1-6</strain>
    </source>
</reference>
<protein>
    <recommendedName>
        <fullName evidence="3">DUF4595 domain-containing protein</fullName>
    </recommendedName>
</protein>
<evidence type="ECO:0000313" key="1">
    <source>
        <dbReference type="EMBL" id="RAV98864.1"/>
    </source>
</evidence>